<gene>
    <name evidence="2" type="ORF">P43SY_011953</name>
</gene>
<comment type="caution">
    <text evidence="2">The sequence shown here is derived from an EMBL/GenBank/DDBJ whole genome shotgun (WGS) entry which is preliminary data.</text>
</comment>
<keyword evidence="3" id="KW-1185">Reference proteome</keyword>
<feature type="transmembrane region" description="Helical" evidence="1">
    <location>
        <begin position="112"/>
        <end position="134"/>
    </location>
</feature>
<name>A0AAD5L7E7_PYTIN</name>
<reference evidence="2" key="1">
    <citation type="submission" date="2021-12" db="EMBL/GenBank/DDBJ databases">
        <title>Prjna785345.</title>
        <authorList>
            <person name="Rujirawat T."/>
            <person name="Krajaejun T."/>
        </authorList>
    </citation>
    <scope>NUCLEOTIDE SEQUENCE</scope>
    <source>
        <strain evidence="2">Pi057C3</strain>
    </source>
</reference>
<evidence type="ECO:0008006" key="4">
    <source>
        <dbReference type="Google" id="ProtNLM"/>
    </source>
</evidence>
<sequence length="209" mass="23616">MLAATLALLLLATWVLFIVVREDLLLSITKIHRYLPFRLKREQRRVLEVASSVLVTPVVLLTKSCAVFIGGTWLRVIARLHTDAAVTWRAFELTATATPECPDEGLVLFNYYVGSVALVAIVALLFVLFPLLVLRLLAPAEATKLAVSPSRWCWSCHPGATLAPFAERQERYGFFGQLARLLLFYWWQMLGTLLYPVRLFSSPRWLSPT</sequence>
<keyword evidence="1" id="KW-0812">Transmembrane</keyword>
<dbReference type="EMBL" id="JAKCXM010003378">
    <property type="protein sequence ID" value="KAJ0389641.1"/>
    <property type="molecule type" value="Genomic_DNA"/>
</dbReference>
<feature type="transmembrane region" description="Helical" evidence="1">
    <location>
        <begin position="6"/>
        <end position="26"/>
    </location>
</feature>
<evidence type="ECO:0000256" key="1">
    <source>
        <dbReference type="SAM" id="Phobius"/>
    </source>
</evidence>
<feature type="transmembrane region" description="Helical" evidence="1">
    <location>
        <begin position="178"/>
        <end position="197"/>
    </location>
</feature>
<keyword evidence="1" id="KW-1133">Transmembrane helix</keyword>
<dbReference type="AlphaFoldDB" id="A0AAD5L7E7"/>
<keyword evidence="1" id="KW-0472">Membrane</keyword>
<evidence type="ECO:0000313" key="2">
    <source>
        <dbReference type="EMBL" id="KAJ0389641.1"/>
    </source>
</evidence>
<dbReference type="Proteomes" id="UP001209570">
    <property type="component" value="Unassembled WGS sequence"/>
</dbReference>
<organism evidence="2 3">
    <name type="scientific">Pythium insidiosum</name>
    <name type="common">Pythiosis disease agent</name>
    <dbReference type="NCBI Taxonomy" id="114742"/>
    <lineage>
        <taxon>Eukaryota</taxon>
        <taxon>Sar</taxon>
        <taxon>Stramenopiles</taxon>
        <taxon>Oomycota</taxon>
        <taxon>Peronosporomycetes</taxon>
        <taxon>Pythiales</taxon>
        <taxon>Pythiaceae</taxon>
        <taxon>Pythium</taxon>
    </lineage>
</organism>
<protein>
    <recommendedName>
        <fullName evidence="4">Transmembrane protein</fullName>
    </recommendedName>
</protein>
<accession>A0AAD5L7E7</accession>
<evidence type="ECO:0000313" key="3">
    <source>
        <dbReference type="Proteomes" id="UP001209570"/>
    </source>
</evidence>
<proteinExistence type="predicted"/>
<feature type="transmembrane region" description="Helical" evidence="1">
    <location>
        <begin position="46"/>
        <end position="69"/>
    </location>
</feature>